<evidence type="ECO:0000259" key="9">
    <source>
        <dbReference type="PROSITE" id="PS51352"/>
    </source>
</evidence>
<dbReference type="InterPro" id="IPR036249">
    <property type="entry name" value="Thioredoxin-like_sf"/>
</dbReference>
<dbReference type="GeneID" id="37202927"/>
<dbReference type="GO" id="GO:0015035">
    <property type="term" value="F:protein-disulfide reductase activity"/>
    <property type="evidence" value="ECO:0007669"/>
    <property type="project" value="TreeGrafter"/>
</dbReference>
<dbReference type="Gene3D" id="3.40.30.10">
    <property type="entry name" value="Glutaredoxin"/>
    <property type="match status" value="2"/>
</dbReference>
<feature type="compositionally biased region" description="Basic and acidic residues" evidence="7">
    <location>
        <begin position="450"/>
        <end position="459"/>
    </location>
</feature>
<dbReference type="CDD" id="cd03002">
    <property type="entry name" value="PDI_a_MPD1_like"/>
    <property type="match status" value="1"/>
</dbReference>
<protein>
    <recommendedName>
        <fullName evidence="3">protein disulfide-isomerase</fullName>
        <ecNumber evidence="3">5.3.4.1</ecNumber>
    </recommendedName>
</protein>
<dbReference type="STRING" id="1450537.A0A395HKP4"/>
<dbReference type="PROSITE" id="PS51352">
    <property type="entry name" value="THIOREDOXIN_2"/>
    <property type="match status" value="1"/>
</dbReference>
<evidence type="ECO:0000313" key="11">
    <source>
        <dbReference type="Proteomes" id="UP000248961"/>
    </source>
</evidence>
<evidence type="ECO:0000313" key="10">
    <source>
        <dbReference type="EMBL" id="RAL08176.1"/>
    </source>
</evidence>
<keyword evidence="5" id="KW-0413">Isomerase</keyword>
<dbReference type="Pfam" id="PF00085">
    <property type="entry name" value="Thioredoxin"/>
    <property type="match status" value="1"/>
</dbReference>
<gene>
    <name evidence="10" type="ORF">BO97DRAFT_446346</name>
</gene>
<dbReference type="InterPro" id="IPR013766">
    <property type="entry name" value="Thioredoxin_domain"/>
</dbReference>
<dbReference type="AlphaFoldDB" id="A0A395HKP4"/>
<feature type="chain" id="PRO_5017367018" description="protein disulfide-isomerase" evidence="8">
    <location>
        <begin position="23"/>
        <end position="459"/>
    </location>
</feature>
<feature type="region of interest" description="Disordered" evidence="7">
    <location>
        <begin position="438"/>
        <end position="459"/>
    </location>
</feature>
<dbReference type="PROSITE" id="PS00194">
    <property type="entry name" value="THIOREDOXIN_1"/>
    <property type="match status" value="1"/>
</dbReference>
<proteinExistence type="predicted"/>
<dbReference type="InterPro" id="IPR057305">
    <property type="entry name" value="Thioredox_PDIA6_C"/>
</dbReference>
<dbReference type="OrthoDB" id="10264505at2759"/>
<dbReference type="VEuPathDB" id="FungiDB:BO97DRAFT_446346"/>
<dbReference type="EC" id="5.3.4.1" evidence="3"/>
<comment type="catalytic activity">
    <reaction evidence="1">
        <text>Catalyzes the rearrangement of -S-S- bonds in proteins.</text>
        <dbReference type="EC" id="5.3.4.1"/>
    </reaction>
</comment>
<comment type="subcellular location">
    <subcellularLocation>
        <location evidence="2">Endoplasmic reticulum lumen</location>
    </subcellularLocation>
</comment>
<dbReference type="GO" id="GO:0003756">
    <property type="term" value="F:protein disulfide isomerase activity"/>
    <property type="evidence" value="ECO:0007669"/>
    <property type="project" value="UniProtKB-EC"/>
</dbReference>
<organism evidence="10 11">
    <name type="scientific">Aspergillus homomorphus (strain CBS 101889)</name>
    <dbReference type="NCBI Taxonomy" id="1450537"/>
    <lineage>
        <taxon>Eukaryota</taxon>
        <taxon>Fungi</taxon>
        <taxon>Dikarya</taxon>
        <taxon>Ascomycota</taxon>
        <taxon>Pezizomycotina</taxon>
        <taxon>Eurotiomycetes</taxon>
        <taxon>Eurotiomycetidae</taxon>
        <taxon>Eurotiales</taxon>
        <taxon>Aspergillaceae</taxon>
        <taxon>Aspergillus</taxon>
        <taxon>Aspergillus subgen. Circumdati</taxon>
    </lineage>
</organism>
<evidence type="ECO:0000256" key="8">
    <source>
        <dbReference type="SAM" id="SignalP"/>
    </source>
</evidence>
<evidence type="ECO:0000256" key="2">
    <source>
        <dbReference type="ARBA" id="ARBA00004319"/>
    </source>
</evidence>
<keyword evidence="11" id="KW-1185">Reference proteome</keyword>
<dbReference type="Proteomes" id="UP000248961">
    <property type="component" value="Unassembled WGS sequence"/>
</dbReference>
<evidence type="ECO:0000256" key="5">
    <source>
        <dbReference type="ARBA" id="ARBA00023235"/>
    </source>
</evidence>
<reference evidence="10 11" key="1">
    <citation type="submission" date="2018-02" db="EMBL/GenBank/DDBJ databases">
        <title>The genomes of Aspergillus section Nigri reveals drivers in fungal speciation.</title>
        <authorList>
            <consortium name="DOE Joint Genome Institute"/>
            <person name="Vesth T.C."/>
            <person name="Nybo J."/>
            <person name="Theobald S."/>
            <person name="Brandl J."/>
            <person name="Frisvad J.C."/>
            <person name="Nielsen K.F."/>
            <person name="Lyhne E.K."/>
            <person name="Kogle M.E."/>
            <person name="Kuo A."/>
            <person name="Riley R."/>
            <person name="Clum A."/>
            <person name="Nolan M."/>
            <person name="Lipzen A."/>
            <person name="Salamov A."/>
            <person name="Henrissat B."/>
            <person name="Wiebenga A."/>
            <person name="De vries R.P."/>
            <person name="Grigoriev I.V."/>
            <person name="Mortensen U.H."/>
            <person name="Andersen M.R."/>
            <person name="Baker S.E."/>
        </authorList>
    </citation>
    <scope>NUCLEOTIDE SEQUENCE [LARGE SCALE GENOMIC DNA]</scope>
    <source>
        <strain evidence="10 11">CBS 101889</strain>
    </source>
</reference>
<keyword evidence="6" id="KW-0676">Redox-active center</keyword>
<feature type="domain" description="Thioredoxin" evidence="9">
    <location>
        <begin position="14"/>
        <end position="144"/>
    </location>
</feature>
<dbReference type="RefSeq" id="XP_025547330.1">
    <property type="nucleotide sequence ID" value="XM_025698638.1"/>
</dbReference>
<dbReference type="EMBL" id="KZ824318">
    <property type="protein sequence ID" value="RAL08176.1"/>
    <property type="molecule type" value="Genomic_DNA"/>
</dbReference>
<keyword evidence="4" id="KW-1015">Disulfide bond</keyword>
<evidence type="ECO:0000256" key="3">
    <source>
        <dbReference type="ARBA" id="ARBA00012723"/>
    </source>
</evidence>
<dbReference type="GO" id="GO:0005788">
    <property type="term" value="C:endoplasmic reticulum lumen"/>
    <property type="evidence" value="ECO:0007669"/>
    <property type="project" value="UniProtKB-SubCell"/>
</dbReference>
<accession>A0A395HKP4</accession>
<evidence type="ECO:0000256" key="7">
    <source>
        <dbReference type="SAM" id="MobiDB-lite"/>
    </source>
</evidence>
<feature type="signal peptide" evidence="8">
    <location>
        <begin position="1"/>
        <end position="22"/>
    </location>
</feature>
<sequence>MLPPKSAVFLAASLLAALPVQADGLYTKKSPVLQVTSKNYDQLIANSNHTSIVEFYAPWCGHCQNLKPAYEKAAKNLDGLAKVAAINCDEDANKPICGQMGVRGFPTLKIVTPGKKSGKPRVEDYQGARTAKAIVEAVVDRIPNHVRRVTDKDLESWLTPQEEAVPKAILFTDKGTTSALIRALAIEFLGSIEVAQIRNKETAAVERFGVTEFPTLVLLPAGKSEKEDAIVYSGDLKKAPLVEFLSQVAAPNPDPAPLPPKKAKAAAADKVKKDDDEAQPESEPKEQSPKPAAPVPVPAPQIESLTTPEALAAACLAPKSGTCVLALLPEEAQPEAEAAESPAQVVLASLSEVAHKHALHHSKLFPLYGVSATNDAAKTLRAALELSEQDLEVVAVNGRRGWWRKYDAAEGDYSPERVDAWVDAIRLGEGSKSKLPEGVIVEKVEEEEEKPAAAEHDEL</sequence>
<dbReference type="PRINTS" id="PR00421">
    <property type="entry name" value="THIOREDOXIN"/>
</dbReference>
<dbReference type="InterPro" id="IPR017937">
    <property type="entry name" value="Thioredoxin_CS"/>
</dbReference>
<dbReference type="Pfam" id="PF24541">
    <property type="entry name" value="Thioredox_PDIA6_C"/>
    <property type="match status" value="1"/>
</dbReference>
<evidence type="ECO:0000256" key="1">
    <source>
        <dbReference type="ARBA" id="ARBA00001182"/>
    </source>
</evidence>
<dbReference type="PANTHER" id="PTHR45815">
    <property type="entry name" value="PROTEIN DISULFIDE-ISOMERASE A6"/>
    <property type="match status" value="1"/>
</dbReference>
<name>A0A395HKP4_ASPHC</name>
<dbReference type="SUPFAM" id="SSF52833">
    <property type="entry name" value="Thioredoxin-like"/>
    <property type="match status" value="2"/>
</dbReference>
<dbReference type="PANTHER" id="PTHR45815:SF3">
    <property type="entry name" value="PROTEIN DISULFIDE-ISOMERASE A6"/>
    <property type="match status" value="1"/>
</dbReference>
<feature type="region of interest" description="Disordered" evidence="7">
    <location>
        <begin position="250"/>
        <end position="300"/>
    </location>
</feature>
<keyword evidence="8" id="KW-0732">Signal</keyword>
<dbReference type="GO" id="GO:0034976">
    <property type="term" value="P:response to endoplasmic reticulum stress"/>
    <property type="evidence" value="ECO:0007669"/>
    <property type="project" value="TreeGrafter"/>
</dbReference>
<evidence type="ECO:0000256" key="4">
    <source>
        <dbReference type="ARBA" id="ARBA00023157"/>
    </source>
</evidence>
<evidence type="ECO:0000256" key="6">
    <source>
        <dbReference type="ARBA" id="ARBA00023284"/>
    </source>
</evidence>